<dbReference type="EMBL" id="JABMIG020000180">
    <property type="protein sequence ID" value="KAL3787173.1"/>
    <property type="molecule type" value="Genomic_DNA"/>
</dbReference>
<sequence length="1123" mass="126456">MVPMASAVTSATQPLSANSERHDEAAASDSDDDDVAFAYLNFNGVDFGDDTGGTETKENETEEKPSQDPDDGTSFIEDGGCGGNSSIAQALKENSIDGPSNQIVTGAECFTESLDSHRVDQLNRQKKALSSIFIAPVTQFGLSSADKELRSLERDLLLPRFEHDELDDGFEAGSSDAEDLFRLLKQGAYADILRSSVADALFGDENERSIVGFPLNLTGAPFMVEHIKMRAFNYCSSKETSNKSLYAKCLELELIGVASLNLFLQLNYTGPSMDRGLKPEVGEEHRYPLQGIHPHGMFQTLARNSDNNDENFRDVAVSSSLGSVADDAPSSGTAELSSLHSLKERTTTDAFHNTVLSELASDGELPFQICRAPYFLLLARSILSMLAEPTRPFRIWTEDYGSGQHDVSATYSNISHLCDEFPAAANLLHGAALWNARAIVAHRRLITVRRDDDDGSACPTLWKEAKEMFQRCLVLFCEQQHLFADDSRNTHVAGSVMLEWGLAQHHFRKIGRGKSSFNKALGFVELEVEVTGAEGKRTKYQKKSTAQYLVRAKHAEAVAHSYDDMAEGSQPEIDKNAHIEAQMIKHDDVSDDALLLEKIKFEVEQDNIHYHLSILDQSILLALCLDVKNDNPMDGLTGEQMGGFLARVLNQHDDWMVYATALLERAWLECERTHGRERAILQIQALADQHSNRLTLTQSTFKAVEEDSAPAQDRLRNLHGIVYPPRWELLRDLAERYAKLGVVTSAAEIFEELELWDEVVECYRIAGKESKAEEVVRRRLAEKETPRMYAALGDLTKDPKYFERSLELSRGKFYDAHVALGKYHVDRGDLRVALKHYLDALRTKPLMPAVWFRVGTIGMQLKEWDTALRAFTEVVQQQPDEGDAWANVAAIHMYRRNPAEAYPALLESLKQNRNNWRVWVSKLYTCIDLKKYDEAIQACNELLNLKARRNESEKVPMIEEKCIRSILCGSIRNYDEARSSCNKYSVDSSKRTLVRLRELLDRMQDTTKSETWLYEVSAHLNSEMGSNKDVLSDLMKEYRVMQSEKWEQEATKVTKMINLIQKIFRCHTEEGTVESLGKCKLMVNGVKKKIRANCCETEPTEEIMQLESMVIELDQCIAEAKAK</sequence>
<evidence type="ECO:0000256" key="4">
    <source>
        <dbReference type="SAM" id="MobiDB-lite"/>
    </source>
</evidence>
<feature type="repeat" description="TPR" evidence="3">
    <location>
        <begin position="848"/>
        <end position="881"/>
    </location>
</feature>
<dbReference type="PANTHER" id="PTHR16193">
    <property type="entry name" value="TETRATRICOPEPTIDE REPEAT PROTEIN 27"/>
    <property type="match status" value="1"/>
</dbReference>
<dbReference type="PROSITE" id="PS50005">
    <property type="entry name" value="TPR"/>
    <property type="match status" value="2"/>
</dbReference>
<dbReference type="InterPro" id="IPR044244">
    <property type="entry name" value="TTC27/Emw1"/>
</dbReference>
<evidence type="ECO:0000313" key="5">
    <source>
        <dbReference type="EMBL" id="KAL3787173.1"/>
    </source>
</evidence>
<feature type="region of interest" description="Disordered" evidence="4">
    <location>
        <begin position="44"/>
        <end position="87"/>
    </location>
</feature>
<keyword evidence="2 3" id="KW-0802">TPR repeat</keyword>
<name>A0ABD3PHH8_9STRA</name>
<evidence type="ECO:0000313" key="6">
    <source>
        <dbReference type="Proteomes" id="UP001516023"/>
    </source>
</evidence>
<dbReference type="Gene3D" id="1.25.40.10">
    <property type="entry name" value="Tetratricopeptide repeat domain"/>
    <property type="match status" value="1"/>
</dbReference>
<dbReference type="SMART" id="SM00028">
    <property type="entry name" value="TPR"/>
    <property type="match status" value="4"/>
</dbReference>
<feature type="compositionally biased region" description="Polar residues" evidence="4">
    <location>
        <begin position="7"/>
        <end position="18"/>
    </location>
</feature>
<evidence type="ECO:0000256" key="1">
    <source>
        <dbReference type="ARBA" id="ARBA00022737"/>
    </source>
</evidence>
<dbReference type="SUPFAM" id="SSF48452">
    <property type="entry name" value="TPR-like"/>
    <property type="match status" value="1"/>
</dbReference>
<evidence type="ECO:0000256" key="2">
    <source>
        <dbReference type="ARBA" id="ARBA00022803"/>
    </source>
</evidence>
<dbReference type="AlphaFoldDB" id="A0ABD3PHH8"/>
<feature type="repeat" description="TPR" evidence="3">
    <location>
        <begin position="814"/>
        <end position="847"/>
    </location>
</feature>
<dbReference type="Pfam" id="PF13432">
    <property type="entry name" value="TPR_16"/>
    <property type="match status" value="2"/>
</dbReference>
<reference evidence="5 6" key="1">
    <citation type="journal article" date="2020" name="G3 (Bethesda)">
        <title>Improved Reference Genome for Cyclotella cryptica CCMP332, a Model for Cell Wall Morphogenesis, Salinity Adaptation, and Lipid Production in Diatoms (Bacillariophyta).</title>
        <authorList>
            <person name="Roberts W.R."/>
            <person name="Downey K.M."/>
            <person name="Ruck E.C."/>
            <person name="Traller J.C."/>
            <person name="Alverson A.J."/>
        </authorList>
    </citation>
    <scope>NUCLEOTIDE SEQUENCE [LARGE SCALE GENOMIC DNA]</scope>
    <source>
        <strain evidence="5 6">CCMP332</strain>
    </source>
</reference>
<organism evidence="5 6">
    <name type="scientific">Cyclotella cryptica</name>
    <dbReference type="NCBI Taxonomy" id="29204"/>
    <lineage>
        <taxon>Eukaryota</taxon>
        <taxon>Sar</taxon>
        <taxon>Stramenopiles</taxon>
        <taxon>Ochrophyta</taxon>
        <taxon>Bacillariophyta</taxon>
        <taxon>Coscinodiscophyceae</taxon>
        <taxon>Thalassiosirophycidae</taxon>
        <taxon>Stephanodiscales</taxon>
        <taxon>Stephanodiscaceae</taxon>
        <taxon>Cyclotella</taxon>
    </lineage>
</organism>
<feature type="compositionally biased region" description="Basic and acidic residues" evidence="4">
    <location>
        <begin position="55"/>
        <end position="67"/>
    </location>
</feature>
<gene>
    <name evidence="5" type="ORF">HJC23_010183</name>
</gene>
<evidence type="ECO:0000256" key="3">
    <source>
        <dbReference type="PROSITE-ProRule" id="PRU00339"/>
    </source>
</evidence>
<dbReference type="InterPro" id="IPR011990">
    <property type="entry name" value="TPR-like_helical_dom_sf"/>
</dbReference>
<proteinExistence type="predicted"/>
<feature type="region of interest" description="Disordered" evidence="4">
    <location>
        <begin position="1"/>
        <end position="32"/>
    </location>
</feature>
<comment type="caution">
    <text evidence="5">The sequence shown here is derived from an EMBL/GenBank/DDBJ whole genome shotgun (WGS) entry which is preliminary data.</text>
</comment>
<dbReference type="Proteomes" id="UP001516023">
    <property type="component" value="Unassembled WGS sequence"/>
</dbReference>
<dbReference type="PANTHER" id="PTHR16193:SF0">
    <property type="entry name" value="TETRATRICOPEPTIDE REPEAT PROTEIN 27"/>
    <property type="match status" value="1"/>
</dbReference>
<keyword evidence="6" id="KW-1185">Reference proteome</keyword>
<keyword evidence="1" id="KW-0677">Repeat</keyword>
<accession>A0ABD3PHH8</accession>
<protein>
    <submittedName>
        <fullName evidence="5">Uncharacterized protein</fullName>
    </submittedName>
</protein>
<dbReference type="InterPro" id="IPR019734">
    <property type="entry name" value="TPR_rpt"/>
</dbReference>